<dbReference type="AlphaFoldDB" id="A0A9K3P8D0"/>
<accession>A0A9K3P8D0</accession>
<reference evidence="2" key="1">
    <citation type="journal article" date="2021" name="Sci. Rep.">
        <title>Diploid genomic architecture of Nitzschia inconspicua, an elite biomass production diatom.</title>
        <authorList>
            <person name="Oliver A."/>
            <person name="Podell S."/>
            <person name="Pinowska A."/>
            <person name="Traller J.C."/>
            <person name="Smith S.R."/>
            <person name="McClure R."/>
            <person name="Beliaev A."/>
            <person name="Bohutskyi P."/>
            <person name="Hill E.A."/>
            <person name="Rabines A."/>
            <person name="Zheng H."/>
            <person name="Allen L.Z."/>
            <person name="Kuo A."/>
            <person name="Grigoriev I.V."/>
            <person name="Allen A.E."/>
            <person name="Hazlebeck D."/>
            <person name="Allen E.E."/>
        </authorList>
    </citation>
    <scope>NUCLEOTIDE SEQUENCE</scope>
    <source>
        <strain evidence="2">Hildebrandi</strain>
    </source>
</reference>
<feature type="compositionally biased region" description="Polar residues" evidence="1">
    <location>
        <begin position="230"/>
        <end position="244"/>
    </location>
</feature>
<dbReference type="EMBL" id="JAGRRH010000006">
    <property type="protein sequence ID" value="KAG7367844.1"/>
    <property type="molecule type" value="Genomic_DNA"/>
</dbReference>
<feature type="compositionally biased region" description="Low complexity" evidence="1">
    <location>
        <begin position="249"/>
        <end position="260"/>
    </location>
</feature>
<name>A0A9K3P8D0_9STRA</name>
<feature type="region of interest" description="Disordered" evidence="1">
    <location>
        <begin position="341"/>
        <end position="373"/>
    </location>
</feature>
<feature type="compositionally biased region" description="Basic and acidic residues" evidence="1">
    <location>
        <begin position="17"/>
        <end position="29"/>
    </location>
</feature>
<evidence type="ECO:0000313" key="4">
    <source>
        <dbReference type="Proteomes" id="UP000693970"/>
    </source>
</evidence>
<protein>
    <submittedName>
        <fullName evidence="2">Uncharacterized protein</fullName>
    </submittedName>
</protein>
<proteinExistence type="predicted"/>
<feature type="compositionally biased region" description="Low complexity" evidence="1">
    <location>
        <begin position="343"/>
        <end position="354"/>
    </location>
</feature>
<gene>
    <name evidence="2" type="ORF">IV203_017606</name>
    <name evidence="3" type="ORF">IV203_030587</name>
</gene>
<evidence type="ECO:0000313" key="3">
    <source>
        <dbReference type="EMBL" id="KAG7367844.1"/>
    </source>
</evidence>
<feature type="region of interest" description="Disordered" evidence="1">
    <location>
        <begin position="230"/>
        <end position="260"/>
    </location>
</feature>
<reference evidence="2" key="2">
    <citation type="submission" date="2021-04" db="EMBL/GenBank/DDBJ databases">
        <authorList>
            <person name="Podell S."/>
        </authorList>
    </citation>
    <scope>NUCLEOTIDE SEQUENCE</scope>
    <source>
        <strain evidence="2">Hildebrandi</strain>
    </source>
</reference>
<feature type="compositionally biased region" description="Polar residues" evidence="1">
    <location>
        <begin position="1"/>
        <end position="15"/>
    </location>
</feature>
<dbReference type="EMBL" id="JAGRRH010000082">
    <property type="protein sequence ID" value="KAG7337495.1"/>
    <property type="molecule type" value="Genomic_DNA"/>
</dbReference>
<comment type="caution">
    <text evidence="2">The sequence shown here is derived from an EMBL/GenBank/DDBJ whole genome shotgun (WGS) entry which is preliminary data.</text>
</comment>
<evidence type="ECO:0000256" key="1">
    <source>
        <dbReference type="SAM" id="MobiDB-lite"/>
    </source>
</evidence>
<evidence type="ECO:0000313" key="2">
    <source>
        <dbReference type="EMBL" id="KAG7337495.1"/>
    </source>
</evidence>
<feature type="region of interest" description="Disordered" evidence="1">
    <location>
        <begin position="1"/>
        <end position="32"/>
    </location>
</feature>
<keyword evidence="4" id="KW-1185">Reference proteome</keyword>
<sequence length="457" mass="50534">MKPQSTTDNNMSLELQSRMEEMQHQDSRQDSPIFPIQKATSEDVAMGGQHEQEDLQEDYCMVEEQGDCNEYRHGEHTHVTSIRRMDSSVSVHCDDGGLHHPEGAAAAFIRDSAGFIISPRKRISLFSSYPQSHINGPTTSYTSGDESTPRSAVEVALSVVEQPVSLAPRFSRPQEEQNQDHHHHHQANLIMDLNSTNILGGRPFLEPGSPTSTTARDFLREVPCPSIPIQSTRSNCSSVGSSLLPSGRSFSMDQSDSSQFARTRYATQPLADDGTTGSRKQQQSCTGRALCRSFAWSQDSQDDLRITKRARVGGANVSDVSSPFNNYPQDHPMSLFVPPTLAPQPQQHQQLQHAEGNLQESSSHFFEDDDEHRDDPCFSPTMVHWEEKLVDGDELLVRAAARHNSDNNDRLLFQSPLQFQAHSGFTSRIVSDIAGTFPPPSIAAAASATQYSFDSGP</sequence>
<dbReference type="Proteomes" id="UP000693970">
    <property type="component" value="Unassembled WGS sequence"/>
</dbReference>
<organism evidence="2 4">
    <name type="scientific">Nitzschia inconspicua</name>
    <dbReference type="NCBI Taxonomy" id="303405"/>
    <lineage>
        <taxon>Eukaryota</taxon>
        <taxon>Sar</taxon>
        <taxon>Stramenopiles</taxon>
        <taxon>Ochrophyta</taxon>
        <taxon>Bacillariophyta</taxon>
        <taxon>Bacillariophyceae</taxon>
        <taxon>Bacillariophycidae</taxon>
        <taxon>Bacillariales</taxon>
        <taxon>Bacillariaceae</taxon>
        <taxon>Nitzschia</taxon>
    </lineage>
</organism>